<protein>
    <submittedName>
        <fullName evidence="1">Uncharacterized protein</fullName>
    </submittedName>
</protein>
<keyword evidence="2" id="KW-1185">Reference proteome</keyword>
<gene>
    <name evidence="1" type="ORF">H7A79_1382</name>
</gene>
<proteinExistence type="predicted"/>
<reference evidence="1" key="1">
    <citation type="submission" date="2024-06" db="EMBL/GenBank/DDBJ databases">
        <title>Complete Genome Sequence of mouse commensal type strain Neisseria musculi.</title>
        <authorList>
            <person name="Thapa E."/>
            <person name="Aluvathingal J."/>
            <person name="Nadendla S."/>
            <person name="Mehta A."/>
            <person name="Tettelin H."/>
            <person name="Weyand N.J."/>
        </authorList>
    </citation>
    <scope>NUCLEOTIDE SEQUENCE</scope>
    <source>
        <strain evidence="1">NW831</strain>
    </source>
</reference>
<dbReference type="KEGG" id="nmus:H7A79_1382"/>
<organism evidence="1 2">
    <name type="scientific">Neisseria musculi</name>
    <dbReference type="NCBI Taxonomy" id="1815583"/>
    <lineage>
        <taxon>Bacteria</taxon>
        <taxon>Pseudomonadati</taxon>
        <taxon>Pseudomonadota</taxon>
        <taxon>Betaproteobacteria</taxon>
        <taxon>Neisseriales</taxon>
        <taxon>Neisseriaceae</taxon>
        <taxon>Neisseria</taxon>
    </lineage>
</organism>
<dbReference type="EMBL" id="CP060414">
    <property type="protein sequence ID" value="QNT59848.1"/>
    <property type="molecule type" value="Genomic_DNA"/>
</dbReference>
<evidence type="ECO:0000313" key="2">
    <source>
        <dbReference type="Proteomes" id="UP000516412"/>
    </source>
</evidence>
<sequence>MLVNFRAYRGNIAHAERWFDDDLYRVWLRQPENMGRSFEDFEAWLHGFRPSEDDAPDFVARLILSIS</sequence>
<evidence type="ECO:0000313" key="1">
    <source>
        <dbReference type="EMBL" id="QNT59848.1"/>
    </source>
</evidence>
<dbReference type="Proteomes" id="UP000516412">
    <property type="component" value="Chromosome"/>
</dbReference>
<dbReference type="AlphaFoldDB" id="A0A7H1MDY3"/>
<accession>A0A7H1MDY3</accession>
<name>A0A7H1MDY3_9NEIS</name>